<dbReference type="RefSeq" id="XP_060429511.1">
    <property type="nucleotide sequence ID" value="XM_060574940.1"/>
</dbReference>
<name>A0AAJ0AN65_9PEZI</name>
<dbReference type="GeneID" id="85459466"/>
<accession>A0AAJ0AN65</accession>
<protein>
    <submittedName>
        <fullName evidence="2">Uncharacterized protein</fullName>
    </submittedName>
</protein>
<evidence type="ECO:0000256" key="1">
    <source>
        <dbReference type="SAM" id="MobiDB-lite"/>
    </source>
</evidence>
<proteinExistence type="predicted"/>
<dbReference type="Proteomes" id="UP001224890">
    <property type="component" value="Unassembled WGS sequence"/>
</dbReference>
<sequence length="63" mass="6453">MLDGAVRGNDSRLRSTSSSYRHRGMATAGADCPAPVGGRIPAALNRNSVSVSGCPIRPVSSPD</sequence>
<comment type="caution">
    <text evidence="2">The sequence shown here is derived from an EMBL/GenBank/DDBJ whole genome shotgun (WGS) entry which is preliminary data.</text>
</comment>
<organism evidence="2 3">
    <name type="scientific">Colletotrichum godetiae</name>
    <dbReference type="NCBI Taxonomy" id="1209918"/>
    <lineage>
        <taxon>Eukaryota</taxon>
        <taxon>Fungi</taxon>
        <taxon>Dikarya</taxon>
        <taxon>Ascomycota</taxon>
        <taxon>Pezizomycotina</taxon>
        <taxon>Sordariomycetes</taxon>
        <taxon>Hypocreomycetidae</taxon>
        <taxon>Glomerellales</taxon>
        <taxon>Glomerellaceae</taxon>
        <taxon>Colletotrichum</taxon>
        <taxon>Colletotrichum acutatum species complex</taxon>
    </lineage>
</organism>
<feature type="region of interest" description="Disordered" evidence="1">
    <location>
        <begin position="1"/>
        <end position="35"/>
    </location>
</feature>
<gene>
    <name evidence="2" type="ORF">BDP55DRAFT_664396</name>
</gene>
<dbReference type="AlphaFoldDB" id="A0AAJ0AN65"/>
<dbReference type="EMBL" id="JAHMHR010000021">
    <property type="protein sequence ID" value="KAK1675508.1"/>
    <property type="molecule type" value="Genomic_DNA"/>
</dbReference>
<evidence type="ECO:0000313" key="2">
    <source>
        <dbReference type="EMBL" id="KAK1675508.1"/>
    </source>
</evidence>
<keyword evidence="3" id="KW-1185">Reference proteome</keyword>
<evidence type="ECO:0000313" key="3">
    <source>
        <dbReference type="Proteomes" id="UP001224890"/>
    </source>
</evidence>
<reference evidence="2" key="1">
    <citation type="submission" date="2021-06" db="EMBL/GenBank/DDBJ databases">
        <title>Comparative genomics, transcriptomics and evolutionary studies reveal genomic signatures of adaptation to plant cell wall in hemibiotrophic fungi.</title>
        <authorList>
            <consortium name="DOE Joint Genome Institute"/>
            <person name="Baroncelli R."/>
            <person name="Diaz J.F."/>
            <person name="Benocci T."/>
            <person name="Peng M."/>
            <person name="Battaglia E."/>
            <person name="Haridas S."/>
            <person name="Andreopoulos W."/>
            <person name="Labutti K."/>
            <person name="Pangilinan J."/>
            <person name="Floch G.L."/>
            <person name="Makela M.R."/>
            <person name="Henrissat B."/>
            <person name="Grigoriev I.V."/>
            <person name="Crouch J.A."/>
            <person name="De Vries R.P."/>
            <person name="Sukno S.A."/>
            <person name="Thon M.R."/>
        </authorList>
    </citation>
    <scope>NUCLEOTIDE SEQUENCE</scope>
    <source>
        <strain evidence="2">CBS 193.32</strain>
    </source>
</reference>